<keyword evidence="2" id="KW-0326">Glycosidase</keyword>
<evidence type="ECO:0000256" key="2">
    <source>
        <dbReference type="RuleBase" id="RU361163"/>
    </source>
</evidence>
<keyword evidence="2 4" id="KW-0378">Hydrolase</keyword>
<protein>
    <submittedName>
        <fullName evidence="4">Glycoside hydrolase family 12 protein</fullName>
    </submittedName>
</protein>
<dbReference type="InterPro" id="IPR013320">
    <property type="entry name" value="ConA-like_dom_sf"/>
</dbReference>
<dbReference type="PANTHER" id="PTHR34002">
    <property type="entry name" value="BLR1656 PROTEIN"/>
    <property type="match status" value="1"/>
</dbReference>
<gene>
    <name evidence="4" type="ORF">JAAARDRAFT_195622</name>
</gene>
<feature type="chain" id="PRO_5001647844" evidence="3">
    <location>
        <begin position="21"/>
        <end position="246"/>
    </location>
</feature>
<dbReference type="Proteomes" id="UP000027265">
    <property type="component" value="Unassembled WGS sequence"/>
</dbReference>
<dbReference type="EMBL" id="KL197724">
    <property type="protein sequence ID" value="KDQ55806.1"/>
    <property type="molecule type" value="Genomic_DNA"/>
</dbReference>
<keyword evidence="2" id="KW-0119">Carbohydrate metabolism</keyword>
<dbReference type="InParanoid" id="A0A067PZN4"/>
<sequence>MFSYLKGLLLTLAAVQFVGASTALTGQYTCVTSGNYELCNDQWGIANGVGSQNTTLISTSGNDISWSTTYTWADNENDVKTYTNVLSTTAKGVQLSAVTSAETTYDWTYNTQSSGLRADVSYDIWFGAAETGTAASSSSAYEIMVWLSGLGGIEPVGSLLTSDIELAGDPLKPGKPTPSSLLLPGLRSPASVPTSTSSSFLQPPEYLTANEGISTAQYVQAIQSGTEAFTGTAELTVNTFSVTLSG</sequence>
<evidence type="ECO:0000256" key="1">
    <source>
        <dbReference type="ARBA" id="ARBA00005519"/>
    </source>
</evidence>
<dbReference type="Pfam" id="PF01670">
    <property type="entry name" value="Glyco_hydro_12"/>
    <property type="match status" value="1"/>
</dbReference>
<accession>A0A067PZN4</accession>
<reference evidence="5" key="1">
    <citation type="journal article" date="2014" name="Proc. Natl. Acad. Sci. U.S.A.">
        <title>Extensive sampling of basidiomycete genomes demonstrates inadequacy of the white-rot/brown-rot paradigm for wood decay fungi.</title>
        <authorList>
            <person name="Riley R."/>
            <person name="Salamov A.A."/>
            <person name="Brown D.W."/>
            <person name="Nagy L.G."/>
            <person name="Floudas D."/>
            <person name="Held B.W."/>
            <person name="Levasseur A."/>
            <person name="Lombard V."/>
            <person name="Morin E."/>
            <person name="Otillar R."/>
            <person name="Lindquist E.A."/>
            <person name="Sun H."/>
            <person name="LaButti K.M."/>
            <person name="Schmutz J."/>
            <person name="Jabbour D."/>
            <person name="Luo H."/>
            <person name="Baker S.E."/>
            <person name="Pisabarro A.G."/>
            <person name="Walton J.D."/>
            <person name="Blanchette R.A."/>
            <person name="Henrissat B."/>
            <person name="Martin F."/>
            <person name="Cullen D."/>
            <person name="Hibbett D.S."/>
            <person name="Grigoriev I.V."/>
        </authorList>
    </citation>
    <scope>NUCLEOTIDE SEQUENCE [LARGE SCALE GENOMIC DNA]</scope>
    <source>
        <strain evidence="5">MUCL 33604</strain>
    </source>
</reference>
<keyword evidence="2" id="KW-0624">Polysaccharide degradation</keyword>
<evidence type="ECO:0000313" key="4">
    <source>
        <dbReference type="EMBL" id="KDQ55806.1"/>
    </source>
</evidence>
<dbReference type="AlphaFoldDB" id="A0A067PZN4"/>
<dbReference type="STRING" id="933084.A0A067PZN4"/>
<dbReference type="Gene3D" id="2.60.120.180">
    <property type="match status" value="2"/>
</dbReference>
<organism evidence="4 5">
    <name type="scientific">Jaapia argillacea MUCL 33604</name>
    <dbReference type="NCBI Taxonomy" id="933084"/>
    <lineage>
        <taxon>Eukaryota</taxon>
        <taxon>Fungi</taxon>
        <taxon>Dikarya</taxon>
        <taxon>Basidiomycota</taxon>
        <taxon>Agaricomycotina</taxon>
        <taxon>Agaricomycetes</taxon>
        <taxon>Agaricomycetidae</taxon>
        <taxon>Jaapiales</taxon>
        <taxon>Jaapiaceae</taxon>
        <taxon>Jaapia</taxon>
    </lineage>
</organism>
<dbReference type="SUPFAM" id="SSF49899">
    <property type="entry name" value="Concanavalin A-like lectins/glucanases"/>
    <property type="match status" value="1"/>
</dbReference>
<evidence type="ECO:0000313" key="5">
    <source>
        <dbReference type="Proteomes" id="UP000027265"/>
    </source>
</evidence>
<dbReference type="GO" id="GO:0000272">
    <property type="term" value="P:polysaccharide catabolic process"/>
    <property type="evidence" value="ECO:0007669"/>
    <property type="project" value="UniProtKB-KW"/>
</dbReference>
<evidence type="ECO:0000256" key="3">
    <source>
        <dbReference type="SAM" id="SignalP"/>
    </source>
</evidence>
<name>A0A067PZN4_9AGAM</name>
<proteinExistence type="inferred from homology"/>
<dbReference type="GO" id="GO:0008810">
    <property type="term" value="F:cellulase activity"/>
    <property type="evidence" value="ECO:0007669"/>
    <property type="project" value="InterPro"/>
</dbReference>
<comment type="similarity">
    <text evidence="1 2">Belongs to the glycosyl hydrolase 12 (cellulase H) family.</text>
</comment>
<feature type="signal peptide" evidence="3">
    <location>
        <begin position="1"/>
        <end position="20"/>
    </location>
</feature>
<keyword evidence="3" id="KW-0732">Signal</keyword>
<keyword evidence="5" id="KW-1185">Reference proteome</keyword>
<dbReference type="InterPro" id="IPR013319">
    <property type="entry name" value="GH11/12"/>
</dbReference>
<dbReference type="InterPro" id="IPR002594">
    <property type="entry name" value="GH12"/>
</dbReference>
<dbReference type="PANTHER" id="PTHR34002:SF9">
    <property type="entry name" value="XYLOGLUCAN-SPECIFIC ENDO-BETA-1,4-GLUCANASE A"/>
    <property type="match status" value="1"/>
</dbReference>
<dbReference type="HOGENOM" id="CLU_051064_0_1_1"/>
<dbReference type="OrthoDB" id="89349at2759"/>